<evidence type="ECO:0000256" key="2">
    <source>
        <dbReference type="ARBA" id="ARBA00023315"/>
    </source>
</evidence>
<dbReference type="InterPro" id="IPR050680">
    <property type="entry name" value="YpeA/RimI_acetyltransf"/>
</dbReference>
<proteinExistence type="predicted"/>
<dbReference type="SUPFAM" id="SSF55729">
    <property type="entry name" value="Acyl-CoA N-acyltransferases (Nat)"/>
    <property type="match status" value="1"/>
</dbReference>
<dbReference type="GO" id="GO:0016747">
    <property type="term" value="F:acyltransferase activity, transferring groups other than amino-acyl groups"/>
    <property type="evidence" value="ECO:0007669"/>
    <property type="project" value="InterPro"/>
</dbReference>
<evidence type="ECO:0000256" key="1">
    <source>
        <dbReference type="ARBA" id="ARBA00022679"/>
    </source>
</evidence>
<keyword evidence="1 4" id="KW-0808">Transferase</keyword>
<accession>A0AAF0BGE2</accession>
<dbReference type="InterPro" id="IPR016181">
    <property type="entry name" value="Acyl_CoA_acyltransferase"/>
</dbReference>
<organism evidence="4 5">
    <name type="scientific">Vagococcus lutrae</name>
    <dbReference type="NCBI Taxonomy" id="81947"/>
    <lineage>
        <taxon>Bacteria</taxon>
        <taxon>Bacillati</taxon>
        <taxon>Bacillota</taxon>
        <taxon>Bacilli</taxon>
        <taxon>Lactobacillales</taxon>
        <taxon>Enterococcaceae</taxon>
        <taxon>Vagococcus</taxon>
    </lineage>
</organism>
<dbReference type="Gene3D" id="3.40.630.30">
    <property type="match status" value="1"/>
</dbReference>
<dbReference type="PANTHER" id="PTHR43420:SF52">
    <property type="entry name" value="N-ACETYLTRANSFERASE YODP"/>
    <property type="match status" value="1"/>
</dbReference>
<dbReference type="EMBL" id="CP116507">
    <property type="protein sequence ID" value="WCG22954.1"/>
    <property type="molecule type" value="Genomic_DNA"/>
</dbReference>
<evidence type="ECO:0000259" key="3">
    <source>
        <dbReference type="PROSITE" id="PS51186"/>
    </source>
</evidence>
<dbReference type="InterPro" id="IPR000182">
    <property type="entry name" value="GNAT_dom"/>
</dbReference>
<dbReference type="Proteomes" id="UP001179600">
    <property type="component" value="Chromosome"/>
</dbReference>
<name>A0AAF0BGE2_9ENTE</name>
<gene>
    <name evidence="4" type="ORF">PML95_01530</name>
</gene>
<dbReference type="CDD" id="cd04301">
    <property type="entry name" value="NAT_SF"/>
    <property type="match status" value="1"/>
</dbReference>
<dbReference type="PROSITE" id="PS51186">
    <property type="entry name" value="GNAT"/>
    <property type="match status" value="1"/>
</dbReference>
<dbReference type="RefSeq" id="WP_023607006.1">
    <property type="nucleotide sequence ID" value="NZ_CP116507.1"/>
</dbReference>
<dbReference type="AlphaFoldDB" id="A0AAF0BGE2"/>
<evidence type="ECO:0000313" key="4">
    <source>
        <dbReference type="EMBL" id="WCG22954.1"/>
    </source>
</evidence>
<dbReference type="EC" id="2.3.1.-" evidence="4"/>
<keyword evidence="2 4" id="KW-0012">Acyltransferase</keyword>
<feature type="domain" description="N-acetyltransferase" evidence="3">
    <location>
        <begin position="1"/>
        <end position="188"/>
    </location>
</feature>
<evidence type="ECO:0000313" key="5">
    <source>
        <dbReference type="Proteomes" id="UP001179600"/>
    </source>
</evidence>
<dbReference type="PANTHER" id="PTHR43420">
    <property type="entry name" value="ACETYLTRANSFERASE"/>
    <property type="match status" value="1"/>
</dbReference>
<sequence>MIREARLSDVEQIIPLIMIILKDMELEFLLKHGEEKVTEILREGFRDETFRYGYKRAVVLEEDNEILGVAFGYMEHEEAIIDLPLTDVFSRMGIDESEKMFHDKEASPEEWYLDSLAVRADQRGKGIGARLLEALPTFAKQQGADRIGLNVDKENPRAKKLYHRVGFETDGLVTISNHLYDHMSLYLD</sequence>
<protein>
    <submittedName>
        <fullName evidence="4">GNAT family N-acetyltransferase</fullName>
        <ecNumber evidence="4">2.3.1.-</ecNumber>
    </submittedName>
</protein>
<dbReference type="Pfam" id="PF00583">
    <property type="entry name" value="Acetyltransf_1"/>
    <property type="match status" value="1"/>
</dbReference>
<reference evidence="4" key="1">
    <citation type="submission" date="2023-01" db="EMBL/GenBank/DDBJ databases">
        <title>Oxazolidinone resistance genes in florfenicol resistant enterococci from beef cattle and veal calves at slaughter.</title>
        <authorList>
            <person name="Biggel M."/>
        </authorList>
    </citation>
    <scope>NUCLEOTIDE SEQUENCE</scope>
    <source>
        <strain evidence="4">K204-1</strain>
    </source>
</reference>